<dbReference type="AlphaFoldDB" id="A0A9P8J5H5"/>
<evidence type="ECO:0000313" key="2">
    <source>
        <dbReference type="EMBL" id="KAG9686112.1"/>
    </source>
</evidence>
<dbReference type="GO" id="GO:0032259">
    <property type="term" value="P:methylation"/>
    <property type="evidence" value="ECO:0007669"/>
    <property type="project" value="UniProtKB-KW"/>
</dbReference>
<dbReference type="EMBL" id="JAHFXF010000532">
    <property type="protein sequence ID" value="KAG9686112.1"/>
    <property type="molecule type" value="Genomic_DNA"/>
</dbReference>
<reference evidence="2" key="1">
    <citation type="journal article" date="2021" name="J Fungi (Basel)">
        <title>Virulence traits and population genomics of the black yeast Aureobasidium melanogenum.</title>
        <authorList>
            <person name="Cernosa A."/>
            <person name="Sun X."/>
            <person name="Gostincar C."/>
            <person name="Fang C."/>
            <person name="Gunde-Cimerman N."/>
            <person name="Song Z."/>
        </authorList>
    </citation>
    <scope>NUCLEOTIDE SEQUENCE</scope>
    <source>
        <strain evidence="2">EXF-9911</strain>
    </source>
</reference>
<dbReference type="Proteomes" id="UP000779574">
    <property type="component" value="Unassembled WGS sequence"/>
</dbReference>
<dbReference type="PANTHER" id="PTHR43591:SF24">
    <property type="entry name" value="2-METHOXY-6-POLYPRENYL-1,4-BENZOQUINOL METHYLASE, MITOCHONDRIAL"/>
    <property type="match status" value="1"/>
</dbReference>
<comment type="caution">
    <text evidence="2">The sequence shown here is derived from an EMBL/GenBank/DDBJ whole genome shotgun (WGS) entry which is preliminary data.</text>
</comment>
<keyword evidence="2" id="KW-0489">Methyltransferase</keyword>
<name>A0A9P8J5H5_AURME</name>
<reference evidence="2" key="2">
    <citation type="submission" date="2021-08" db="EMBL/GenBank/DDBJ databases">
        <authorList>
            <person name="Gostincar C."/>
            <person name="Sun X."/>
            <person name="Song Z."/>
            <person name="Gunde-Cimerman N."/>
        </authorList>
    </citation>
    <scope>NUCLEOTIDE SEQUENCE</scope>
    <source>
        <strain evidence="2">EXF-9911</strain>
    </source>
</reference>
<sequence>MSSTTTTTTTSATTTDPPKFEVKATDWDRTAASYAQLASQGSPMSVPITKLVEMLQTLSSFDTATTILDIGCGPGSATSHLVSTHHDILPSNTQILATDFSRGMISIVQQVRDFKLEKLSEGTEKSTWSRVVPLVMDAQDLRPLLDDSISHIIANFVLFMVDDPQKALQEAHRVLKSGGVFALSSWHRMDWMDYLVIAASNAFPTLGKPTPQLPKFPAQWASVDGVRDLLKDAGFKDVQVDTVGAPLVMPKVEASVHAFLTSGNPAVTWITDVLEENEIEEVEKQLVKVVKDKCETNGNGGYVLNGTAILASCRK</sequence>
<keyword evidence="2" id="KW-0808">Transferase</keyword>
<feature type="non-terminal residue" evidence="2">
    <location>
        <position position="315"/>
    </location>
</feature>
<organism evidence="2 3">
    <name type="scientific">Aureobasidium melanogenum</name>
    <name type="common">Aureobasidium pullulans var. melanogenum</name>
    <dbReference type="NCBI Taxonomy" id="46634"/>
    <lineage>
        <taxon>Eukaryota</taxon>
        <taxon>Fungi</taxon>
        <taxon>Dikarya</taxon>
        <taxon>Ascomycota</taxon>
        <taxon>Pezizomycotina</taxon>
        <taxon>Dothideomycetes</taxon>
        <taxon>Dothideomycetidae</taxon>
        <taxon>Dothideales</taxon>
        <taxon>Saccotheciaceae</taxon>
        <taxon>Aureobasidium</taxon>
    </lineage>
</organism>
<evidence type="ECO:0000259" key="1">
    <source>
        <dbReference type="Pfam" id="PF08241"/>
    </source>
</evidence>
<dbReference type="InterPro" id="IPR029063">
    <property type="entry name" value="SAM-dependent_MTases_sf"/>
</dbReference>
<evidence type="ECO:0000313" key="3">
    <source>
        <dbReference type="Proteomes" id="UP000779574"/>
    </source>
</evidence>
<dbReference type="GO" id="GO:0008757">
    <property type="term" value="F:S-adenosylmethionine-dependent methyltransferase activity"/>
    <property type="evidence" value="ECO:0007669"/>
    <property type="project" value="InterPro"/>
</dbReference>
<dbReference type="OrthoDB" id="2013972at2759"/>
<dbReference type="Gene3D" id="3.40.50.150">
    <property type="entry name" value="Vaccinia Virus protein VP39"/>
    <property type="match status" value="1"/>
</dbReference>
<dbReference type="Pfam" id="PF08241">
    <property type="entry name" value="Methyltransf_11"/>
    <property type="match status" value="1"/>
</dbReference>
<feature type="domain" description="Methyltransferase type 11" evidence="1">
    <location>
        <begin position="68"/>
        <end position="182"/>
    </location>
</feature>
<dbReference type="PANTHER" id="PTHR43591">
    <property type="entry name" value="METHYLTRANSFERASE"/>
    <property type="match status" value="1"/>
</dbReference>
<accession>A0A9P8J5H5</accession>
<dbReference type="CDD" id="cd02440">
    <property type="entry name" value="AdoMet_MTases"/>
    <property type="match status" value="1"/>
</dbReference>
<dbReference type="InterPro" id="IPR013216">
    <property type="entry name" value="Methyltransf_11"/>
</dbReference>
<protein>
    <submittedName>
        <fullName evidence="2">S-adenosyl-L-methionine-dependent methyltransferase</fullName>
    </submittedName>
</protein>
<gene>
    <name evidence="2" type="ORF">KCU76_g11242</name>
</gene>
<dbReference type="SUPFAM" id="SSF53335">
    <property type="entry name" value="S-adenosyl-L-methionine-dependent methyltransferases"/>
    <property type="match status" value="1"/>
</dbReference>
<proteinExistence type="predicted"/>